<feature type="transmembrane region" description="Helical" evidence="7">
    <location>
        <begin position="21"/>
        <end position="46"/>
    </location>
</feature>
<dbReference type="GO" id="GO:0055085">
    <property type="term" value="P:transmembrane transport"/>
    <property type="evidence" value="ECO:0007669"/>
    <property type="project" value="InterPro"/>
</dbReference>
<feature type="transmembrane region" description="Helical" evidence="7">
    <location>
        <begin position="278"/>
        <end position="300"/>
    </location>
</feature>
<dbReference type="PANTHER" id="PTHR43227">
    <property type="entry name" value="BLL4140 PROTEIN"/>
    <property type="match status" value="1"/>
</dbReference>
<evidence type="ECO:0000256" key="4">
    <source>
        <dbReference type="ARBA" id="ARBA00022692"/>
    </source>
</evidence>
<name>A0A9D1CJL2_9FIRM</name>
<feature type="transmembrane region" description="Helical" evidence="7">
    <location>
        <begin position="226"/>
        <end position="244"/>
    </location>
</feature>
<dbReference type="SUPFAM" id="SSF160964">
    <property type="entry name" value="MalF N-terminal region-like"/>
    <property type="match status" value="1"/>
</dbReference>
<dbReference type="Pfam" id="PF00528">
    <property type="entry name" value="BPD_transp_1"/>
    <property type="match status" value="1"/>
</dbReference>
<dbReference type="PROSITE" id="PS50928">
    <property type="entry name" value="ABC_TM1"/>
    <property type="match status" value="1"/>
</dbReference>
<sequence>MKRQIRQRSLRKRSRDTLPYRLILPAAIAMLLIHFLPTVIGVVMSFTDFSSSALRDWSKAEFVGLDNYADILFGNPIQTEKFLQSALASLVYAVCSIVGIYLVGLLAALLLNGKEKWLKPLRGIFLISWVVPSVVSVFIWTSIFSYDYGPLNYLLVKFGITEEKVYWLIGDLAWLPPIVANIWKAWPFAFISLLAGLQSIPDSLYESAQVDGAGVFSSFRNITMPSLYPVSRVIIMLLIVWTALDFNTTYVMYNYSPPTSANVLPVYIYNVSFRSWKFGSGAAMSTLLMLVMAVVCLIYLRVCVDNEKQ</sequence>
<keyword evidence="2 7" id="KW-0813">Transport</keyword>
<organism evidence="9 10">
    <name type="scientific">Candidatus Avichristensenella intestinipullorum</name>
    <dbReference type="NCBI Taxonomy" id="2840693"/>
    <lineage>
        <taxon>Bacteria</taxon>
        <taxon>Bacillati</taxon>
        <taxon>Bacillota</taxon>
        <taxon>Clostridia</taxon>
        <taxon>Candidatus Avichristensenella</taxon>
    </lineage>
</organism>
<evidence type="ECO:0000313" key="10">
    <source>
        <dbReference type="Proteomes" id="UP000886819"/>
    </source>
</evidence>
<evidence type="ECO:0000256" key="2">
    <source>
        <dbReference type="ARBA" id="ARBA00022448"/>
    </source>
</evidence>
<dbReference type="InterPro" id="IPR035906">
    <property type="entry name" value="MetI-like_sf"/>
</dbReference>
<evidence type="ECO:0000259" key="8">
    <source>
        <dbReference type="PROSITE" id="PS50928"/>
    </source>
</evidence>
<feature type="transmembrane region" description="Helical" evidence="7">
    <location>
        <begin position="90"/>
        <end position="111"/>
    </location>
</feature>
<reference evidence="9" key="1">
    <citation type="submission" date="2020-10" db="EMBL/GenBank/DDBJ databases">
        <authorList>
            <person name="Gilroy R."/>
        </authorList>
    </citation>
    <scope>NUCLEOTIDE SEQUENCE</scope>
    <source>
        <strain evidence="9">ChiHile30-977</strain>
    </source>
</reference>
<dbReference type="PANTHER" id="PTHR43227:SF7">
    <property type="entry name" value="ARABINOOLIGOSACCHARIDES TRANSPORT SYSTEM PERMEASE PROTEIN ARAP"/>
    <property type="match status" value="1"/>
</dbReference>
<comment type="subcellular location">
    <subcellularLocation>
        <location evidence="1 7">Cell membrane</location>
        <topology evidence="1 7">Multi-pass membrane protein</topology>
    </subcellularLocation>
</comment>
<evidence type="ECO:0000256" key="5">
    <source>
        <dbReference type="ARBA" id="ARBA00022989"/>
    </source>
</evidence>
<keyword evidence="6 7" id="KW-0472">Membrane</keyword>
<protein>
    <submittedName>
        <fullName evidence="9">Sugar ABC transporter permease</fullName>
    </submittedName>
</protein>
<evidence type="ECO:0000256" key="6">
    <source>
        <dbReference type="ARBA" id="ARBA00023136"/>
    </source>
</evidence>
<evidence type="ECO:0000256" key="1">
    <source>
        <dbReference type="ARBA" id="ARBA00004651"/>
    </source>
</evidence>
<dbReference type="Proteomes" id="UP000886819">
    <property type="component" value="Unassembled WGS sequence"/>
</dbReference>
<evidence type="ECO:0000313" key="9">
    <source>
        <dbReference type="EMBL" id="HIQ63935.1"/>
    </source>
</evidence>
<keyword evidence="4 7" id="KW-0812">Transmembrane</keyword>
<dbReference type="AlphaFoldDB" id="A0A9D1CJL2"/>
<dbReference type="SUPFAM" id="SSF161098">
    <property type="entry name" value="MetI-like"/>
    <property type="match status" value="1"/>
</dbReference>
<keyword evidence="5 7" id="KW-1133">Transmembrane helix</keyword>
<evidence type="ECO:0000256" key="3">
    <source>
        <dbReference type="ARBA" id="ARBA00022475"/>
    </source>
</evidence>
<comment type="caution">
    <text evidence="9">The sequence shown here is derived from an EMBL/GenBank/DDBJ whole genome shotgun (WGS) entry which is preliminary data.</text>
</comment>
<dbReference type="GO" id="GO:0005886">
    <property type="term" value="C:plasma membrane"/>
    <property type="evidence" value="ECO:0007669"/>
    <property type="project" value="UniProtKB-SubCell"/>
</dbReference>
<dbReference type="Gene3D" id="1.10.3720.10">
    <property type="entry name" value="MetI-like"/>
    <property type="match status" value="1"/>
</dbReference>
<dbReference type="CDD" id="cd06261">
    <property type="entry name" value="TM_PBP2"/>
    <property type="match status" value="1"/>
</dbReference>
<evidence type="ECO:0000256" key="7">
    <source>
        <dbReference type="RuleBase" id="RU363032"/>
    </source>
</evidence>
<comment type="similarity">
    <text evidence="7">Belongs to the binding-protein-dependent transport system permease family.</text>
</comment>
<dbReference type="EMBL" id="DVFI01000140">
    <property type="protein sequence ID" value="HIQ63935.1"/>
    <property type="molecule type" value="Genomic_DNA"/>
</dbReference>
<proteinExistence type="inferred from homology"/>
<dbReference type="InterPro" id="IPR050809">
    <property type="entry name" value="UgpAE/MalFG_permease"/>
</dbReference>
<gene>
    <name evidence="9" type="ORF">IAA66_10225</name>
</gene>
<dbReference type="InterPro" id="IPR000515">
    <property type="entry name" value="MetI-like"/>
</dbReference>
<feature type="transmembrane region" description="Helical" evidence="7">
    <location>
        <begin position="123"/>
        <end position="145"/>
    </location>
</feature>
<accession>A0A9D1CJL2</accession>
<keyword evidence="3" id="KW-1003">Cell membrane</keyword>
<feature type="domain" description="ABC transmembrane type-1" evidence="8">
    <location>
        <begin position="86"/>
        <end position="299"/>
    </location>
</feature>
<reference evidence="9" key="2">
    <citation type="journal article" date="2021" name="PeerJ">
        <title>Extensive microbial diversity within the chicken gut microbiome revealed by metagenomics and culture.</title>
        <authorList>
            <person name="Gilroy R."/>
            <person name="Ravi A."/>
            <person name="Getino M."/>
            <person name="Pursley I."/>
            <person name="Horton D.L."/>
            <person name="Alikhan N.F."/>
            <person name="Baker D."/>
            <person name="Gharbi K."/>
            <person name="Hall N."/>
            <person name="Watson M."/>
            <person name="Adriaenssens E.M."/>
            <person name="Foster-Nyarko E."/>
            <person name="Jarju S."/>
            <person name="Secka A."/>
            <person name="Antonio M."/>
            <person name="Oren A."/>
            <person name="Chaudhuri R.R."/>
            <person name="La Ragione R."/>
            <person name="Hildebrand F."/>
            <person name="Pallen M.J."/>
        </authorList>
    </citation>
    <scope>NUCLEOTIDE SEQUENCE</scope>
    <source>
        <strain evidence="9">ChiHile30-977</strain>
    </source>
</reference>